<feature type="chain" id="PRO_5039664973" description="Periplasmic binding protein domain-containing protein" evidence="4">
    <location>
        <begin position="20"/>
        <end position="325"/>
    </location>
</feature>
<gene>
    <name evidence="6" type="ORF">EAX62_03165</name>
</gene>
<evidence type="ECO:0000313" key="7">
    <source>
        <dbReference type="Proteomes" id="UP000275256"/>
    </source>
</evidence>
<dbReference type="GO" id="GO:0030313">
    <property type="term" value="C:cell envelope"/>
    <property type="evidence" value="ECO:0007669"/>
    <property type="project" value="UniProtKB-SubCell"/>
</dbReference>
<protein>
    <recommendedName>
        <fullName evidence="5">Periplasmic binding protein domain-containing protein</fullName>
    </recommendedName>
</protein>
<comment type="subcellular location">
    <subcellularLocation>
        <location evidence="1">Cell envelope</location>
    </subcellularLocation>
</comment>
<dbReference type="InterPro" id="IPR025997">
    <property type="entry name" value="SBP_2_dom"/>
</dbReference>
<dbReference type="PANTHER" id="PTHR46847:SF1">
    <property type="entry name" value="D-ALLOSE-BINDING PERIPLASMIC PROTEIN-RELATED"/>
    <property type="match status" value="1"/>
</dbReference>
<comment type="caution">
    <text evidence="6">The sequence shown here is derived from an EMBL/GenBank/DDBJ whole genome shotgun (WGS) entry which is preliminary data.</text>
</comment>
<evidence type="ECO:0000256" key="3">
    <source>
        <dbReference type="ARBA" id="ARBA00022729"/>
    </source>
</evidence>
<accession>A0A3M0GWB9</accession>
<sequence length="325" mass="33513">MKKMIAAALGAALAVSGLAACSPEDVTSDGESPSTGGGGRVTLVAKANASEYWSKVKEGAMAAGKELGVEVVFNGPDTESEGDKQLNQLESAINDKPIGIGFAPQDGAQDGAPRLLENAKAAEIPVIIFDTPLGGSDVPLTTIASDNAGMGAEAAEKLAEAAGGKGKVAIIAHGEVGTAGERRDGFRDWLTENAPDMEVVDVQNGESDPAKSRDKAQGILQAHPDLVGFFGTDDDSVIAIADEVAAKSMKTTVIGIDASPDVLTLLEESKIFGVVVQNPFGMGYKTVEMLVDASKGTMPAETNIVSESVWVTPENMNDADVQEIL</sequence>
<feature type="signal peptide" evidence="4">
    <location>
        <begin position="1"/>
        <end position="19"/>
    </location>
</feature>
<dbReference type="PANTHER" id="PTHR46847">
    <property type="entry name" value="D-ALLOSE-BINDING PERIPLASMIC PROTEIN-RELATED"/>
    <property type="match status" value="1"/>
</dbReference>
<evidence type="ECO:0000256" key="2">
    <source>
        <dbReference type="ARBA" id="ARBA00007639"/>
    </source>
</evidence>
<dbReference type="GO" id="GO:0030246">
    <property type="term" value="F:carbohydrate binding"/>
    <property type="evidence" value="ECO:0007669"/>
    <property type="project" value="UniProtKB-ARBA"/>
</dbReference>
<dbReference type="SUPFAM" id="SSF53822">
    <property type="entry name" value="Periplasmic binding protein-like I"/>
    <property type="match status" value="1"/>
</dbReference>
<evidence type="ECO:0000313" key="6">
    <source>
        <dbReference type="EMBL" id="RMB61646.1"/>
    </source>
</evidence>
<dbReference type="AlphaFoldDB" id="A0A3M0GWB9"/>
<dbReference type="Gene3D" id="3.40.50.2300">
    <property type="match status" value="2"/>
</dbReference>
<evidence type="ECO:0000256" key="4">
    <source>
        <dbReference type="SAM" id="SignalP"/>
    </source>
</evidence>
<dbReference type="Proteomes" id="UP000275256">
    <property type="component" value="Unassembled WGS sequence"/>
</dbReference>
<dbReference type="PROSITE" id="PS51257">
    <property type="entry name" value="PROKAR_LIPOPROTEIN"/>
    <property type="match status" value="1"/>
</dbReference>
<dbReference type="Pfam" id="PF13407">
    <property type="entry name" value="Peripla_BP_4"/>
    <property type="match status" value="1"/>
</dbReference>
<dbReference type="OrthoDB" id="7322203at2"/>
<dbReference type="InterPro" id="IPR028082">
    <property type="entry name" value="Peripla_BP_I"/>
</dbReference>
<reference evidence="6 7" key="1">
    <citation type="submission" date="2018-10" db="EMBL/GenBank/DDBJ databases">
        <title>Tessaracoccus antarcticuss sp. nov., isolated from sediment.</title>
        <authorList>
            <person name="Zhou L.Y."/>
            <person name="Du Z.J."/>
        </authorList>
    </citation>
    <scope>NUCLEOTIDE SEQUENCE [LARGE SCALE GENOMIC DNA]</scope>
    <source>
        <strain evidence="6 7">JDX10</strain>
    </source>
</reference>
<evidence type="ECO:0000256" key="1">
    <source>
        <dbReference type="ARBA" id="ARBA00004196"/>
    </source>
</evidence>
<keyword evidence="3 4" id="KW-0732">Signal</keyword>
<keyword evidence="7" id="KW-1185">Reference proteome</keyword>
<organism evidence="6 7">
    <name type="scientific">Tessaracoccus antarcticus</name>
    <dbReference type="NCBI Taxonomy" id="2479848"/>
    <lineage>
        <taxon>Bacteria</taxon>
        <taxon>Bacillati</taxon>
        <taxon>Actinomycetota</taxon>
        <taxon>Actinomycetes</taxon>
        <taxon>Propionibacteriales</taxon>
        <taxon>Propionibacteriaceae</taxon>
        <taxon>Tessaracoccus</taxon>
    </lineage>
</organism>
<evidence type="ECO:0000259" key="5">
    <source>
        <dbReference type="Pfam" id="PF13407"/>
    </source>
</evidence>
<feature type="domain" description="Periplasmic binding protein" evidence="5">
    <location>
        <begin position="43"/>
        <end position="296"/>
    </location>
</feature>
<comment type="similarity">
    <text evidence="2">Belongs to the bacterial solute-binding protein 2 family.</text>
</comment>
<name>A0A3M0GWB9_9ACTN</name>
<dbReference type="EMBL" id="REFW01000001">
    <property type="protein sequence ID" value="RMB61646.1"/>
    <property type="molecule type" value="Genomic_DNA"/>
</dbReference>
<proteinExistence type="inferred from homology"/>